<dbReference type="EMBL" id="JAVCAP010000014">
    <property type="protein sequence ID" value="MDP8567514.1"/>
    <property type="molecule type" value="Genomic_DNA"/>
</dbReference>
<evidence type="ECO:0000259" key="3">
    <source>
        <dbReference type="PROSITE" id="PS50887"/>
    </source>
</evidence>
<organism evidence="4 5">
    <name type="scientific">Methylophilus aquaticus</name>
    <dbReference type="NCBI Taxonomy" id="1971610"/>
    <lineage>
        <taxon>Bacteria</taxon>
        <taxon>Pseudomonadati</taxon>
        <taxon>Pseudomonadota</taxon>
        <taxon>Betaproteobacteria</taxon>
        <taxon>Nitrosomonadales</taxon>
        <taxon>Methylophilaceae</taxon>
        <taxon>Methylophilus</taxon>
    </lineage>
</organism>
<dbReference type="InterPro" id="IPR000160">
    <property type="entry name" value="GGDEF_dom"/>
</dbReference>
<keyword evidence="4" id="KW-0808">Transferase</keyword>
<reference evidence="5" key="1">
    <citation type="journal article" date="2019" name="Int. J. Syst. Evol. Microbiol.">
        <title>The Global Catalogue of Microorganisms (GCM) 10K type strain sequencing project: providing services to taxonomists for standard genome sequencing and annotation.</title>
        <authorList>
            <consortium name="The Broad Institute Genomics Platform"/>
            <consortium name="The Broad Institute Genome Sequencing Center for Infectious Disease"/>
            <person name="Wu L."/>
            <person name="Ma J."/>
        </authorList>
    </citation>
    <scope>NUCLEOTIDE SEQUENCE [LARGE SCALE GENOMIC DNA]</scope>
    <source>
        <strain evidence="5">VKM B-3159</strain>
    </source>
</reference>
<dbReference type="Proteomes" id="UP001225906">
    <property type="component" value="Unassembled WGS sequence"/>
</dbReference>
<dbReference type="InterPro" id="IPR050469">
    <property type="entry name" value="Diguanylate_Cyclase"/>
</dbReference>
<comment type="caution">
    <text evidence="4">The sequence shown here is derived from an EMBL/GenBank/DDBJ whole genome shotgun (WGS) entry which is preliminary data.</text>
</comment>
<dbReference type="Pfam" id="PF00990">
    <property type="entry name" value="GGDEF"/>
    <property type="match status" value="1"/>
</dbReference>
<dbReference type="NCBIfam" id="TIGR00254">
    <property type="entry name" value="GGDEF"/>
    <property type="match status" value="1"/>
</dbReference>
<name>A0ABT9JSI8_9PROT</name>
<dbReference type="SMART" id="SM00267">
    <property type="entry name" value="GGDEF"/>
    <property type="match status" value="1"/>
</dbReference>
<keyword evidence="4" id="KW-0548">Nucleotidyltransferase</keyword>
<keyword evidence="5" id="KW-1185">Reference proteome</keyword>
<dbReference type="Gene3D" id="3.30.70.270">
    <property type="match status" value="1"/>
</dbReference>
<evidence type="ECO:0000256" key="2">
    <source>
        <dbReference type="SAM" id="Coils"/>
    </source>
</evidence>
<dbReference type="CDD" id="cd01949">
    <property type="entry name" value="GGDEF"/>
    <property type="match status" value="1"/>
</dbReference>
<dbReference type="SUPFAM" id="SSF55073">
    <property type="entry name" value="Nucleotide cyclase"/>
    <property type="match status" value="1"/>
</dbReference>
<dbReference type="PROSITE" id="PS50887">
    <property type="entry name" value="GGDEF"/>
    <property type="match status" value="1"/>
</dbReference>
<proteinExistence type="predicted"/>
<keyword evidence="2" id="KW-0175">Coiled coil</keyword>
<feature type="coiled-coil region" evidence="2">
    <location>
        <begin position="146"/>
        <end position="173"/>
    </location>
</feature>
<dbReference type="InterPro" id="IPR043128">
    <property type="entry name" value="Rev_trsase/Diguanyl_cyclase"/>
</dbReference>
<accession>A0ABT9JSI8</accession>
<protein>
    <recommendedName>
        <fullName evidence="1">diguanylate cyclase</fullName>
        <ecNumber evidence="1">2.7.7.65</ecNumber>
    </recommendedName>
</protein>
<dbReference type="PANTHER" id="PTHR45138">
    <property type="entry name" value="REGULATORY COMPONENTS OF SENSORY TRANSDUCTION SYSTEM"/>
    <property type="match status" value="1"/>
</dbReference>
<dbReference type="RefSeq" id="WP_306389239.1">
    <property type="nucleotide sequence ID" value="NZ_JAVCAP010000014.1"/>
</dbReference>
<dbReference type="EC" id="2.7.7.65" evidence="1"/>
<dbReference type="InterPro" id="IPR029787">
    <property type="entry name" value="Nucleotide_cyclase"/>
</dbReference>
<sequence>MQYQVTKEKSAEYLRLAVNHMTQQDAAFHPVSYAVWYEYASGEHAKLIEEVDALIEKEKKLNEKSTTRLFQHHIAKIDDAGAQAIIDRFSQVMTDISSSTSKAGEDTTQFKNALQSWSDKIQQRDHTSDLNLQAILNQTLNMQGSINNLQSKLETSAEEMVRLKDEITKARQEAISDGLTGLINRKGFDAALGQCLSSYELQLDNLQKPPCLLLADIDYFKKINDSYGHLFGDKVIKAVAQILQSAGAAHQTAARYGGEEFVLLLPETSLEIAEKIAEDIRKKVEKITIKNSVSQAQISNITISLGVTPYLHGESPESFISRADQALYASKAKGRNQVTVISKTMSA</sequence>
<dbReference type="PANTHER" id="PTHR45138:SF2">
    <property type="entry name" value="DIGUANYLATE CYCLASE VDCA"/>
    <property type="match status" value="1"/>
</dbReference>
<evidence type="ECO:0000256" key="1">
    <source>
        <dbReference type="ARBA" id="ARBA00012528"/>
    </source>
</evidence>
<evidence type="ECO:0000313" key="4">
    <source>
        <dbReference type="EMBL" id="MDP8567514.1"/>
    </source>
</evidence>
<evidence type="ECO:0000313" key="5">
    <source>
        <dbReference type="Proteomes" id="UP001225906"/>
    </source>
</evidence>
<gene>
    <name evidence="4" type="ORF">Q9291_06605</name>
</gene>
<dbReference type="GO" id="GO:0052621">
    <property type="term" value="F:diguanylate cyclase activity"/>
    <property type="evidence" value="ECO:0007669"/>
    <property type="project" value="UniProtKB-EC"/>
</dbReference>
<feature type="domain" description="GGDEF" evidence="3">
    <location>
        <begin position="208"/>
        <end position="343"/>
    </location>
</feature>